<dbReference type="CDD" id="cd00200">
    <property type="entry name" value="WD40"/>
    <property type="match status" value="1"/>
</dbReference>
<dbReference type="InterPro" id="IPR019775">
    <property type="entry name" value="WD40_repeat_CS"/>
</dbReference>
<dbReference type="AlphaFoldDB" id="A0A0D0BG03"/>
<dbReference type="PANTHER" id="PTHR22847">
    <property type="entry name" value="WD40 REPEAT PROTEIN"/>
    <property type="match status" value="1"/>
</dbReference>
<gene>
    <name evidence="5" type="ORF">GYMLUDRAFT_250293</name>
</gene>
<evidence type="ECO:0000256" key="3">
    <source>
        <dbReference type="PROSITE-ProRule" id="PRU00221"/>
    </source>
</evidence>
<feature type="repeat" description="WD" evidence="3">
    <location>
        <begin position="262"/>
        <end position="303"/>
    </location>
</feature>
<accession>A0A0D0BG03</accession>
<dbReference type="SMART" id="SM00320">
    <property type="entry name" value="WD40"/>
    <property type="match status" value="5"/>
</dbReference>
<evidence type="ECO:0000313" key="6">
    <source>
        <dbReference type="Proteomes" id="UP000053593"/>
    </source>
</evidence>
<dbReference type="InterPro" id="IPR020472">
    <property type="entry name" value="WD40_PAC1"/>
</dbReference>
<dbReference type="PRINTS" id="PR00320">
    <property type="entry name" value="GPROTEINBRPT"/>
</dbReference>
<dbReference type="Pfam" id="PF00400">
    <property type="entry name" value="WD40"/>
    <property type="match status" value="5"/>
</dbReference>
<organism evidence="5 6">
    <name type="scientific">Collybiopsis luxurians FD-317 M1</name>
    <dbReference type="NCBI Taxonomy" id="944289"/>
    <lineage>
        <taxon>Eukaryota</taxon>
        <taxon>Fungi</taxon>
        <taxon>Dikarya</taxon>
        <taxon>Basidiomycota</taxon>
        <taxon>Agaricomycotina</taxon>
        <taxon>Agaricomycetes</taxon>
        <taxon>Agaricomycetidae</taxon>
        <taxon>Agaricales</taxon>
        <taxon>Marasmiineae</taxon>
        <taxon>Omphalotaceae</taxon>
        <taxon>Collybiopsis</taxon>
        <taxon>Collybiopsis luxurians</taxon>
    </lineage>
</organism>
<dbReference type="GO" id="GO:0005634">
    <property type="term" value="C:nucleus"/>
    <property type="evidence" value="ECO:0007669"/>
    <property type="project" value="TreeGrafter"/>
</dbReference>
<dbReference type="InterPro" id="IPR001680">
    <property type="entry name" value="WD40_rpt"/>
</dbReference>
<dbReference type="Gene3D" id="2.130.10.10">
    <property type="entry name" value="YVTN repeat-like/Quinoprotein amine dehydrogenase"/>
    <property type="match status" value="2"/>
</dbReference>
<dbReference type="InterPro" id="IPR036322">
    <property type="entry name" value="WD40_repeat_dom_sf"/>
</dbReference>
<dbReference type="EMBL" id="KN834827">
    <property type="protein sequence ID" value="KIK53591.1"/>
    <property type="molecule type" value="Genomic_DNA"/>
</dbReference>
<evidence type="ECO:0000313" key="5">
    <source>
        <dbReference type="EMBL" id="KIK53591.1"/>
    </source>
</evidence>
<dbReference type="PROSITE" id="PS50294">
    <property type="entry name" value="WD_REPEATS_REGION"/>
    <property type="match status" value="4"/>
</dbReference>
<keyword evidence="2" id="KW-0677">Repeat</keyword>
<feature type="repeat" description="WD" evidence="3">
    <location>
        <begin position="346"/>
        <end position="387"/>
    </location>
</feature>
<dbReference type="PROSITE" id="PS00678">
    <property type="entry name" value="WD_REPEATS_1"/>
    <property type="match status" value="3"/>
</dbReference>
<dbReference type="GO" id="GO:1990234">
    <property type="term" value="C:transferase complex"/>
    <property type="evidence" value="ECO:0007669"/>
    <property type="project" value="UniProtKB-ARBA"/>
</dbReference>
<dbReference type="InterPro" id="IPR015943">
    <property type="entry name" value="WD40/YVTN_repeat-like_dom_sf"/>
</dbReference>
<reference evidence="5 6" key="1">
    <citation type="submission" date="2014-04" db="EMBL/GenBank/DDBJ databases">
        <title>Evolutionary Origins and Diversification of the Mycorrhizal Mutualists.</title>
        <authorList>
            <consortium name="DOE Joint Genome Institute"/>
            <consortium name="Mycorrhizal Genomics Consortium"/>
            <person name="Kohler A."/>
            <person name="Kuo A."/>
            <person name="Nagy L.G."/>
            <person name="Floudas D."/>
            <person name="Copeland A."/>
            <person name="Barry K.W."/>
            <person name="Cichocki N."/>
            <person name="Veneault-Fourrey C."/>
            <person name="LaButti K."/>
            <person name="Lindquist E.A."/>
            <person name="Lipzen A."/>
            <person name="Lundell T."/>
            <person name="Morin E."/>
            <person name="Murat C."/>
            <person name="Riley R."/>
            <person name="Ohm R."/>
            <person name="Sun H."/>
            <person name="Tunlid A."/>
            <person name="Henrissat B."/>
            <person name="Grigoriev I.V."/>
            <person name="Hibbett D.S."/>
            <person name="Martin F."/>
        </authorList>
    </citation>
    <scope>NUCLEOTIDE SEQUENCE [LARGE SCALE GENOMIC DNA]</scope>
    <source>
        <strain evidence="5 6">FD-317 M1</strain>
    </source>
</reference>
<feature type="repeat" description="WD" evidence="3">
    <location>
        <begin position="230"/>
        <end position="261"/>
    </location>
</feature>
<keyword evidence="1 3" id="KW-0853">WD repeat</keyword>
<evidence type="ECO:0008006" key="7">
    <source>
        <dbReference type="Google" id="ProtNLM"/>
    </source>
</evidence>
<proteinExistence type="predicted"/>
<dbReference type="HOGENOM" id="CLU_645652_0_0_1"/>
<sequence length="425" mass="45127">MAKRNKSQAERNTTSKRKRSFWDLFKFRCSGKKSPPSSNVGSDGAHKSDGAMAVMGSDNNPGFTHPKALNFDVIIDIDPAITGVNYSGTIETAAGMLPKTVIPSNMLLDLATMDADNQVPVTNPANTGANYGGTVETAAGMPPKTLSPAVNMPASNEPPAHGDQTLAPPDLLTLADINNESKMSPVRKAALQTWKSLHKLTEVIEPFLEGTPFEGPVSVFNVISSAAELFAFSSNGFKVISGSDDRTVRLWNAVTGEQEMIMNGHTEEVYSVAFSPDGRKVMSGSDNNTVNIWDVATGNRIIEIVGHTATVYSVAFSPVGANIVSGSADKTICIWNASTGAKLKQIDGHSRGVRSVAFSFDGVRLVSGSADHTVCIWDAVTGDKVNQMNGHRNEVNSVAFSSNGSWVVSGSDDKTICIWDAASGR</sequence>
<dbReference type="OrthoDB" id="538223at2759"/>
<evidence type="ECO:0000256" key="2">
    <source>
        <dbReference type="ARBA" id="ARBA00022737"/>
    </source>
</evidence>
<dbReference type="Proteomes" id="UP000053593">
    <property type="component" value="Unassembled WGS sequence"/>
</dbReference>
<keyword evidence="6" id="KW-1185">Reference proteome</keyword>
<dbReference type="PROSITE" id="PS50082">
    <property type="entry name" value="WD_REPEATS_2"/>
    <property type="match status" value="5"/>
</dbReference>
<evidence type="ECO:0000256" key="4">
    <source>
        <dbReference type="SAM" id="MobiDB-lite"/>
    </source>
</evidence>
<name>A0A0D0BG03_9AGAR</name>
<feature type="repeat" description="WD" evidence="3">
    <location>
        <begin position="388"/>
        <end position="425"/>
    </location>
</feature>
<feature type="repeat" description="WD" evidence="3">
    <location>
        <begin position="304"/>
        <end position="345"/>
    </location>
</feature>
<feature type="region of interest" description="Disordered" evidence="4">
    <location>
        <begin position="31"/>
        <end position="59"/>
    </location>
</feature>
<protein>
    <recommendedName>
        <fullName evidence="7">WD40 repeat-like protein</fullName>
    </recommendedName>
</protein>
<evidence type="ECO:0000256" key="1">
    <source>
        <dbReference type="ARBA" id="ARBA00022574"/>
    </source>
</evidence>
<dbReference type="SUPFAM" id="SSF50978">
    <property type="entry name" value="WD40 repeat-like"/>
    <property type="match status" value="1"/>
</dbReference>
<dbReference type="PANTHER" id="PTHR22847:SF637">
    <property type="entry name" value="WD REPEAT DOMAIN 5B"/>
    <property type="match status" value="1"/>
</dbReference>